<evidence type="ECO:0000313" key="4">
    <source>
        <dbReference type="EMBL" id="TPX60976.1"/>
    </source>
</evidence>
<evidence type="ECO:0000259" key="3">
    <source>
        <dbReference type="Pfam" id="PF07814"/>
    </source>
</evidence>
<feature type="region of interest" description="Disordered" evidence="2">
    <location>
        <begin position="875"/>
        <end position="897"/>
    </location>
</feature>
<dbReference type="Pfam" id="PF07814">
    <property type="entry name" value="WAPL"/>
    <property type="match status" value="1"/>
</dbReference>
<reference evidence="4 5" key="1">
    <citation type="journal article" date="2019" name="Sci. Rep.">
        <title>Comparative genomics of chytrid fungi reveal insights into the obligate biotrophic and pathogenic lifestyle of Synchytrium endobioticum.</title>
        <authorList>
            <person name="van de Vossenberg B.T.L.H."/>
            <person name="Warris S."/>
            <person name="Nguyen H.D.T."/>
            <person name="van Gent-Pelzer M.P.E."/>
            <person name="Joly D.L."/>
            <person name="van de Geest H.C."/>
            <person name="Bonants P.J.M."/>
            <person name="Smith D.S."/>
            <person name="Levesque C.A."/>
            <person name="van der Lee T.A.J."/>
        </authorList>
    </citation>
    <scope>NUCLEOTIDE SEQUENCE [LARGE SCALE GENOMIC DNA]</scope>
    <source>
        <strain evidence="4 5">CBS 809.83</strain>
    </source>
</reference>
<comment type="similarity">
    <text evidence="1">Belongs to the WAPL family.</text>
</comment>
<feature type="region of interest" description="Disordered" evidence="2">
    <location>
        <begin position="1"/>
        <end position="51"/>
    </location>
</feature>
<dbReference type="PANTHER" id="PTHR22100">
    <property type="entry name" value="WINGS APART-LIKE PROTEIN HOMOLOG"/>
    <property type="match status" value="1"/>
</dbReference>
<gene>
    <name evidence="4" type="ORF">PhCBS80983_g01493</name>
</gene>
<evidence type="ECO:0000256" key="2">
    <source>
        <dbReference type="SAM" id="MobiDB-lite"/>
    </source>
</evidence>
<dbReference type="AlphaFoldDB" id="A0A507EB23"/>
<dbReference type="EMBL" id="QEAQ01000011">
    <property type="protein sequence ID" value="TPX60976.1"/>
    <property type="molecule type" value="Genomic_DNA"/>
</dbReference>
<dbReference type="Proteomes" id="UP000318582">
    <property type="component" value="Unassembled WGS sequence"/>
</dbReference>
<name>A0A507EB23_9FUNG</name>
<keyword evidence="5" id="KW-1185">Reference proteome</keyword>
<organism evidence="4 5">
    <name type="scientific">Powellomyces hirtus</name>
    <dbReference type="NCBI Taxonomy" id="109895"/>
    <lineage>
        <taxon>Eukaryota</taxon>
        <taxon>Fungi</taxon>
        <taxon>Fungi incertae sedis</taxon>
        <taxon>Chytridiomycota</taxon>
        <taxon>Chytridiomycota incertae sedis</taxon>
        <taxon>Chytridiomycetes</taxon>
        <taxon>Spizellomycetales</taxon>
        <taxon>Powellomycetaceae</taxon>
        <taxon>Powellomyces</taxon>
    </lineage>
</organism>
<dbReference type="InterPro" id="IPR022771">
    <property type="entry name" value="WAPL_C"/>
</dbReference>
<sequence length="1040" mass="114692">MLQRKKVITYGHRKRQRVSEASFSPTWPPDEPLHAAEPLEPPSIQSPRQPRIPVPLRHQSINDYFAFTVEDDENVAEPPTKKRRLSSTSPVQIVPGIRTSAKKERASEHSLVQTPRNISKELADTISEQPSPDHVNHPKQSTKKPKRKPVKTPVSGHRETEGTIAKPITPERTSRRSARHLSDRLVTQDGSNDIEDPFDFSTHGSRSSGHNRPRLQHSLDDSPTLSTPSKRSSQRASPFSDDHSEGPGLESPTRQRYRDPLTHRGSPRIKQADNVNTTPAKKKGNAHSITLSDHSFADRDSIHDDSPNLDSVDSDHAEVTTGDLHHSLSRTPSTPSFDLIGIASAPGSGSTQKTLPLKVRATPPKTILDDLDQLLPRGIASPPPKPPAEIEPKSPTRETHITDFAAPSPKRRLRVARMKDSGGIPSPGKKHIPFATADNATLSAIAGVHSVEAEYHESSEATCLNENGSRPSTWRSTFSHDLEPTEIVPPHPLMSIEPIPSVTRRPISVTYARTRSFLETEEDLYATKYVSETRRRKEEGLESSDEEGGFKEVKSIHELRQAGEAKRIADEMDYILGGLAREEALSVQRSSCFELSKKVLSASFVSNVRAHGFLPKFHEFARTAEDSILLAMITFVYCGFLQDKRNLEHLVIEPDLLDLLARSLMLAHDPLCMPLKSKFERRLMLDYKSWLATASFLDPIAPDVKLSDMALYCMTLIASAKPPNTAYLQRRLRELDALDKVVSTFMKGIQDFTCGRLDEMISEESSGVDLPLASNAMCLRLLQFATLSCQANGEVVASTPDFVDQSLKAIALASVVARTTQEEAEKASSFLHRILSLLVNLSNDCPDCTENIGKSPWLGPVMRCALVANPFLLATDDDDSTSPTSETAPELESPESTAVHEKRVSNFGIMMLGTALLANLVQNNVANRTRLKRTECIAASVNDRLAMECQTSGHAVLTGQVTMLLGFLIKDTAQNRTLALARMTHHGHSFRPVIEMLENFARLYDDMITAPAPTNSGDDRTSLEPKGVVTGLIDVFKGVG</sequence>
<evidence type="ECO:0000256" key="1">
    <source>
        <dbReference type="ARBA" id="ARBA00006854"/>
    </source>
</evidence>
<proteinExistence type="inferred from homology"/>
<dbReference type="STRING" id="109895.A0A507EB23"/>
<dbReference type="InterPro" id="IPR011989">
    <property type="entry name" value="ARM-like"/>
</dbReference>
<dbReference type="PANTHER" id="PTHR22100:SF13">
    <property type="entry name" value="WINGS APART-LIKE PROTEIN HOMOLOG"/>
    <property type="match status" value="1"/>
</dbReference>
<dbReference type="InterPro" id="IPR039874">
    <property type="entry name" value="WAPL"/>
</dbReference>
<feature type="region of interest" description="Disordered" evidence="2">
    <location>
        <begin position="375"/>
        <end position="396"/>
    </location>
</feature>
<feature type="compositionally biased region" description="Basic residues" evidence="2">
    <location>
        <begin position="140"/>
        <end position="150"/>
    </location>
</feature>
<accession>A0A507EB23</accession>
<evidence type="ECO:0000313" key="5">
    <source>
        <dbReference type="Proteomes" id="UP000318582"/>
    </source>
</evidence>
<feature type="compositionally biased region" description="Basic residues" evidence="2">
    <location>
        <begin position="1"/>
        <end position="16"/>
    </location>
</feature>
<dbReference type="Gene3D" id="1.25.10.10">
    <property type="entry name" value="Leucine-rich Repeat Variant"/>
    <property type="match status" value="1"/>
</dbReference>
<comment type="caution">
    <text evidence="4">The sequence shown here is derived from an EMBL/GenBank/DDBJ whole genome shotgun (WGS) entry which is preliminary data.</text>
</comment>
<protein>
    <recommendedName>
        <fullName evidence="3">Wings apart-like protein C-terminal domain-containing protein</fullName>
    </recommendedName>
</protein>
<feature type="domain" description="Wings apart-like protein C-terminal" evidence="3">
    <location>
        <begin position="553"/>
        <end position="866"/>
    </location>
</feature>
<feature type="compositionally biased region" description="Polar residues" evidence="2">
    <location>
        <begin position="221"/>
        <end position="237"/>
    </location>
</feature>
<feature type="compositionally biased region" description="Basic and acidic residues" evidence="2">
    <location>
        <begin position="295"/>
        <end position="306"/>
    </location>
</feature>
<feature type="compositionally biased region" description="Low complexity" evidence="2">
    <location>
        <begin position="881"/>
        <end position="897"/>
    </location>
</feature>
<feature type="region of interest" description="Disordered" evidence="2">
    <location>
        <begin position="71"/>
        <end position="315"/>
    </location>
</feature>